<feature type="domain" description="Bacterial repeat" evidence="3">
    <location>
        <begin position="661"/>
        <end position="731"/>
    </location>
</feature>
<dbReference type="EMBL" id="CP096574">
    <property type="protein sequence ID" value="UPU34721.1"/>
    <property type="molecule type" value="Genomic_DNA"/>
</dbReference>
<reference evidence="4" key="1">
    <citation type="submission" date="2022-04" db="EMBL/GenBank/DDBJ databases">
        <authorList>
            <person name="Liu G."/>
        </authorList>
    </citation>
    <scope>NUCLEOTIDE SEQUENCE</scope>
    <source>
        <strain evidence="4">RG22</strain>
    </source>
</reference>
<feature type="domain" description="Lcl C-terminal" evidence="2">
    <location>
        <begin position="71"/>
        <end position="175"/>
    </location>
</feature>
<feature type="domain" description="Bacterial repeat" evidence="3">
    <location>
        <begin position="812"/>
        <end position="883"/>
    </location>
</feature>
<dbReference type="InterPro" id="IPR044060">
    <property type="entry name" value="Bacterial_rp_domain"/>
</dbReference>
<evidence type="ECO:0000313" key="5">
    <source>
        <dbReference type="Proteomes" id="UP000831485"/>
    </source>
</evidence>
<keyword evidence="1" id="KW-0732">Signal</keyword>
<protein>
    <submittedName>
        <fullName evidence="4">DUF1566 domain-containing protein</fullName>
    </submittedName>
</protein>
<gene>
    <name evidence="4" type="ORF">M1B72_14850</name>
</gene>
<dbReference type="InterPro" id="IPR011460">
    <property type="entry name" value="Lcl_C"/>
</dbReference>
<feature type="chain" id="PRO_5045818005" evidence="1">
    <location>
        <begin position="23"/>
        <end position="946"/>
    </location>
</feature>
<evidence type="ECO:0000256" key="1">
    <source>
        <dbReference type="SAM" id="SignalP"/>
    </source>
</evidence>
<proteinExistence type="predicted"/>
<dbReference type="PANTHER" id="PTHR35812:SF1">
    <property type="entry name" value="LIPOPROTEIN"/>
    <property type="match status" value="1"/>
</dbReference>
<feature type="signal peptide" evidence="1">
    <location>
        <begin position="1"/>
        <end position="22"/>
    </location>
</feature>
<feature type="domain" description="Bacterial repeat" evidence="3">
    <location>
        <begin position="358"/>
        <end position="431"/>
    </location>
</feature>
<dbReference type="Proteomes" id="UP000831485">
    <property type="component" value="Chromosome"/>
</dbReference>
<dbReference type="RefSeq" id="WP_248646415.1">
    <property type="nucleotide sequence ID" value="NZ_CP096574.1"/>
</dbReference>
<keyword evidence="5" id="KW-1185">Reference proteome</keyword>
<name>A0ABY4LBX8_9BACT</name>
<evidence type="ECO:0000313" key="4">
    <source>
        <dbReference type="EMBL" id="UPU34721.1"/>
    </source>
</evidence>
<evidence type="ECO:0000259" key="2">
    <source>
        <dbReference type="Pfam" id="PF07603"/>
    </source>
</evidence>
<organism evidence="4 5">
    <name type="scientific">Geomonas paludis</name>
    <dbReference type="NCBI Taxonomy" id="2740185"/>
    <lineage>
        <taxon>Bacteria</taxon>
        <taxon>Pseudomonadati</taxon>
        <taxon>Thermodesulfobacteriota</taxon>
        <taxon>Desulfuromonadia</taxon>
        <taxon>Geobacterales</taxon>
        <taxon>Geobacteraceae</taxon>
        <taxon>Geomonas</taxon>
    </lineage>
</organism>
<feature type="domain" description="Bacterial repeat" evidence="3">
    <location>
        <begin position="737"/>
        <end position="807"/>
    </location>
</feature>
<accession>A0ABY4LBX8</accession>
<dbReference type="Pfam" id="PF07603">
    <property type="entry name" value="Lcl_C"/>
    <property type="match status" value="1"/>
</dbReference>
<dbReference type="PANTHER" id="PTHR35812">
    <property type="entry name" value="LIPOPROTEIN"/>
    <property type="match status" value="1"/>
</dbReference>
<feature type="domain" description="Bacterial repeat" evidence="3">
    <location>
        <begin position="507"/>
        <end position="584"/>
    </location>
</feature>
<evidence type="ECO:0000259" key="3">
    <source>
        <dbReference type="Pfam" id="PF18998"/>
    </source>
</evidence>
<dbReference type="Pfam" id="PF18998">
    <property type="entry name" value="Flg_new_2"/>
    <property type="match status" value="6"/>
</dbReference>
<sequence length="946" mass="95616">MWFTKALSAVLLLALTAPAAQAATIQLPRTGQTLCWDVAGAVIDCTGTGMDGETQIGHEWPSPRFTDNGNGTLTDTMTGLVWLQNANCFGSVTWQQALDTANSFASGSCGLSDGSVAGEWRLPNRKELLSISSQNVADGGAWLNSQGFVNGQHTYYWTSDTDLNYAGAYKWIVHPVGAAYPESWNTPPVPGRMVMLVRNPAQVTLSAAVADGSGSITSANPLTVAYGSAAAFTVAPDPGYLLAGSVGGTCPPGSFNGNVYNLGVATADCTVNFSFTPQTYTIATTTTGSGTLSCTPAASASFGTPVSCTATATAGNHVATATVDGLNQATAGGTSYTYSFGPLDADHTIAVAFDINNYQLTFTVDGNGSITGSSNQNVDHGGTAAAVTAVPGTGSHFVNWTGNNGFVTTTANPLTVTDVAAGLVVTAHFALDTYLVTPASPVNGRIIPSSPQTVAYQGATTFTLVPDTGYQVASAAGCGGTLNGTTYTTGAITGNCSISASFTPIRYTIATTSGSGGSITCTPAATADYNGTVSCTALADSSYHIANVTVDTVNQPAAAGTSSFSYQFAAINANHDLRAGFAINSYTVSYTAGDHGTLTEAATQSVDHGGSTAAVSAVPATGYHFLGWTGSNGFTSSANPLVLTGVTGNMALSAAFAINSYTVSYTAGDHGTLTGTAAQSVDHGGSTAAVSAVAATGYHFLGWTGSNGFTSSANPLVLAGVTGNVAVSATFGIDTHQVTPAAAVHGVITPATVQTVEYGTVASFTLSPDTGYRIASVSGCAGMLNGATYATAPVTADCTVAVSFNAIFYPLTATSADDKGTITCPAETIHGGSATCTMTAKAGFHLATLSDNGSDCLGQVADGSYVLKDVTAAHTVAASFATNSYTLPEVQAAYRSMLGQAQLSDGDKGFFDVAPLGADGRPVPDGVIDVADLIIMLRQMVGAVNW</sequence>
<feature type="domain" description="Bacterial repeat" evidence="3">
    <location>
        <begin position="586"/>
        <end position="659"/>
    </location>
</feature>